<comment type="caution">
    <text evidence="3">The sequence shown here is derived from an EMBL/GenBank/DDBJ whole genome shotgun (WGS) entry which is preliminary data.</text>
</comment>
<keyword evidence="4" id="KW-1185">Reference proteome</keyword>
<evidence type="ECO:0000313" key="3">
    <source>
        <dbReference type="EMBL" id="MDR7324905.1"/>
    </source>
</evidence>
<name>A0AAE3ZUB0_9ACTN</name>
<feature type="compositionally biased region" description="Basic and acidic residues" evidence="1">
    <location>
        <begin position="59"/>
        <end position="80"/>
    </location>
</feature>
<feature type="compositionally biased region" description="Low complexity" evidence="1">
    <location>
        <begin position="103"/>
        <end position="113"/>
    </location>
</feature>
<feature type="compositionally biased region" description="Pro residues" evidence="1">
    <location>
        <begin position="191"/>
        <end position="210"/>
    </location>
</feature>
<feature type="transmembrane region" description="Helical" evidence="2">
    <location>
        <begin position="319"/>
        <end position="337"/>
    </location>
</feature>
<evidence type="ECO:0000313" key="4">
    <source>
        <dbReference type="Proteomes" id="UP001183629"/>
    </source>
</evidence>
<feature type="transmembrane region" description="Helical" evidence="2">
    <location>
        <begin position="282"/>
        <end position="304"/>
    </location>
</feature>
<evidence type="ECO:0000256" key="1">
    <source>
        <dbReference type="SAM" id="MobiDB-lite"/>
    </source>
</evidence>
<feature type="region of interest" description="Disordered" evidence="1">
    <location>
        <begin position="1"/>
        <end position="85"/>
    </location>
</feature>
<dbReference type="EMBL" id="JAVDYC010000001">
    <property type="protein sequence ID" value="MDR7324905.1"/>
    <property type="molecule type" value="Genomic_DNA"/>
</dbReference>
<accession>A0AAE3ZUB0</accession>
<dbReference type="AlphaFoldDB" id="A0AAE3ZUB0"/>
<feature type="region of interest" description="Disordered" evidence="1">
    <location>
        <begin position="147"/>
        <end position="210"/>
    </location>
</feature>
<proteinExistence type="predicted"/>
<feature type="compositionally biased region" description="Low complexity" evidence="1">
    <location>
        <begin position="160"/>
        <end position="169"/>
    </location>
</feature>
<sequence>MDGRRFADEPEPQWYGDWRTPAADEPADDPRAATRPRRASDPLTDPTGYSDHWNVPRTRTPETPDTAEPRSRHGQERGYELDAVTGRGLEALPVVTPTAAAPAAPEFAAPPEVSGVTAPDASRTAAYPLTGDVPRFRTEALDRAALRRPPASPPAPDPAAPDLAAASPGPVSPGPAVPGASPLIPGATHPPTAPAFIPPAGEPPYIPVSPAPGEPPYVPAGDAPYAPAGGAPYSAPAGGERVYTTRRPILAVPIGLVALLLEIPALRLLLDGFTGGTAAAGNLVSGLALALSLPLTGVGLYALLTTGRAADHRTWWRPPLAYLPLGIVLLLAAAIAAR</sequence>
<dbReference type="Proteomes" id="UP001183629">
    <property type="component" value="Unassembled WGS sequence"/>
</dbReference>
<keyword evidence="2" id="KW-0812">Transmembrane</keyword>
<dbReference type="RefSeq" id="WP_310418982.1">
    <property type="nucleotide sequence ID" value="NZ_JAVDYC010000001.1"/>
</dbReference>
<organism evidence="3 4">
    <name type="scientific">Catenuloplanes niger</name>
    <dbReference type="NCBI Taxonomy" id="587534"/>
    <lineage>
        <taxon>Bacteria</taxon>
        <taxon>Bacillati</taxon>
        <taxon>Actinomycetota</taxon>
        <taxon>Actinomycetes</taxon>
        <taxon>Micromonosporales</taxon>
        <taxon>Micromonosporaceae</taxon>
        <taxon>Catenuloplanes</taxon>
    </lineage>
</organism>
<feature type="transmembrane region" description="Helical" evidence="2">
    <location>
        <begin position="250"/>
        <end position="270"/>
    </location>
</feature>
<keyword evidence="2" id="KW-1133">Transmembrane helix</keyword>
<feature type="region of interest" description="Disordered" evidence="1">
    <location>
        <begin position="103"/>
        <end position="134"/>
    </location>
</feature>
<protein>
    <submittedName>
        <fullName evidence="3">Uncharacterized protein</fullName>
    </submittedName>
</protein>
<keyword evidence="2" id="KW-0472">Membrane</keyword>
<gene>
    <name evidence="3" type="ORF">J2S44_005155</name>
</gene>
<reference evidence="3 4" key="1">
    <citation type="submission" date="2023-07" db="EMBL/GenBank/DDBJ databases">
        <title>Sequencing the genomes of 1000 actinobacteria strains.</title>
        <authorList>
            <person name="Klenk H.-P."/>
        </authorList>
    </citation>
    <scope>NUCLEOTIDE SEQUENCE [LARGE SCALE GENOMIC DNA]</scope>
    <source>
        <strain evidence="3 4">DSM 44711</strain>
    </source>
</reference>
<evidence type="ECO:0000256" key="2">
    <source>
        <dbReference type="SAM" id="Phobius"/>
    </source>
</evidence>
<feature type="compositionally biased region" description="Pro residues" evidence="1">
    <location>
        <begin position="150"/>
        <end position="159"/>
    </location>
</feature>